<dbReference type="OrthoDB" id="269173at2759"/>
<keyword evidence="5 6" id="KW-0472">Membrane</keyword>
<evidence type="ECO:0000256" key="3">
    <source>
        <dbReference type="ARBA" id="ARBA00022692"/>
    </source>
</evidence>
<comment type="subcellular location">
    <subcellularLocation>
        <location evidence="1">Membrane</location>
        <topology evidence="1">Multi-pass membrane protein</topology>
    </subcellularLocation>
</comment>
<dbReference type="OMA" id="GEKWMQP"/>
<feature type="transmembrane region" description="Helical" evidence="6">
    <location>
        <begin position="101"/>
        <end position="120"/>
    </location>
</feature>
<evidence type="ECO:0008006" key="9">
    <source>
        <dbReference type="Google" id="ProtNLM"/>
    </source>
</evidence>
<keyword evidence="8" id="KW-1185">Reference proteome</keyword>
<proteinExistence type="inferred from homology"/>
<dbReference type="InterPro" id="IPR006696">
    <property type="entry name" value="DUF423"/>
</dbReference>
<evidence type="ECO:0000256" key="1">
    <source>
        <dbReference type="ARBA" id="ARBA00004141"/>
    </source>
</evidence>
<organism evidence="7 8">
    <name type="scientific">Patiria miniata</name>
    <name type="common">Bat star</name>
    <name type="synonym">Asterina miniata</name>
    <dbReference type="NCBI Taxonomy" id="46514"/>
    <lineage>
        <taxon>Eukaryota</taxon>
        <taxon>Metazoa</taxon>
        <taxon>Echinodermata</taxon>
        <taxon>Eleutherozoa</taxon>
        <taxon>Asterozoa</taxon>
        <taxon>Asteroidea</taxon>
        <taxon>Valvatacea</taxon>
        <taxon>Valvatida</taxon>
        <taxon>Asterinidae</taxon>
        <taxon>Patiria</taxon>
    </lineage>
</organism>
<reference evidence="7" key="1">
    <citation type="submission" date="2022-11" db="UniProtKB">
        <authorList>
            <consortium name="EnsemblMetazoa"/>
        </authorList>
    </citation>
    <scope>IDENTIFICATION</scope>
</reference>
<dbReference type="EnsemblMetazoa" id="XM_038195090.1">
    <property type="protein sequence ID" value="XP_038051018.1"/>
    <property type="gene ID" value="LOC119724161"/>
</dbReference>
<comment type="similarity">
    <text evidence="2">Belongs to the TMEM256 family.</text>
</comment>
<dbReference type="GeneID" id="119724161"/>
<dbReference type="PANTHER" id="PTHR43461:SF1">
    <property type="entry name" value="TRANSMEMBRANE PROTEIN 256"/>
    <property type="match status" value="1"/>
</dbReference>
<keyword evidence="3 6" id="KW-0812">Transmembrane</keyword>
<dbReference type="AlphaFoldDB" id="A0A913ZGV4"/>
<keyword evidence="4 6" id="KW-1133">Transmembrane helix</keyword>
<evidence type="ECO:0000313" key="7">
    <source>
        <dbReference type="EnsemblMetazoa" id="XP_038051018.1"/>
    </source>
</evidence>
<evidence type="ECO:0000256" key="4">
    <source>
        <dbReference type="ARBA" id="ARBA00022989"/>
    </source>
</evidence>
<protein>
    <recommendedName>
        <fullName evidence="9">Transmembrane protein 256 homolog</fullName>
    </recommendedName>
</protein>
<dbReference type="RefSeq" id="XP_038051018.1">
    <property type="nucleotide sequence ID" value="XM_038195090.1"/>
</dbReference>
<dbReference type="GO" id="GO:0016020">
    <property type="term" value="C:membrane"/>
    <property type="evidence" value="ECO:0007669"/>
    <property type="project" value="UniProtKB-SubCell"/>
</dbReference>
<name>A0A913ZGV4_PATMI</name>
<accession>A0A913ZGV4</accession>
<dbReference type="Pfam" id="PF04241">
    <property type="entry name" value="DUF423"/>
    <property type="match status" value="1"/>
</dbReference>
<feature type="transmembrane region" description="Helical" evidence="6">
    <location>
        <begin position="32"/>
        <end position="51"/>
    </location>
</feature>
<feature type="transmembrane region" description="Helical" evidence="6">
    <location>
        <begin position="6"/>
        <end position="25"/>
    </location>
</feature>
<evidence type="ECO:0000256" key="6">
    <source>
        <dbReference type="SAM" id="Phobius"/>
    </source>
</evidence>
<evidence type="ECO:0000256" key="2">
    <source>
        <dbReference type="ARBA" id="ARBA00006208"/>
    </source>
</evidence>
<evidence type="ECO:0000313" key="8">
    <source>
        <dbReference type="Proteomes" id="UP000887568"/>
    </source>
</evidence>
<dbReference type="Proteomes" id="UP000887568">
    <property type="component" value="Unplaced"/>
</dbReference>
<evidence type="ECO:0000256" key="5">
    <source>
        <dbReference type="ARBA" id="ARBA00023136"/>
    </source>
</evidence>
<sequence length="149" mass="16556">MCYFFFLSWEISLVSQLLGTIKIMAILRSAEIFIRIAGVSGFLAVALGAYGSHEKGLRKRVLLGLRKRVDDKTYEVFQTANRYHFIHTLALLAVPMTRHPTVVGVLLFLGMLGFCGTCYYSALSGSKTLNKFTPYGGMVLMAGWLAMAF</sequence>
<dbReference type="PANTHER" id="PTHR43461">
    <property type="entry name" value="TRANSMEMBRANE PROTEIN 256"/>
    <property type="match status" value="1"/>
</dbReference>